<proteinExistence type="predicted"/>
<protein>
    <submittedName>
        <fullName evidence="2">Uncharacterized protein</fullName>
    </submittedName>
</protein>
<reference evidence="2" key="2">
    <citation type="journal article" date="2015" name="Data Brief">
        <title>Shoot transcriptome of the giant reed, Arundo donax.</title>
        <authorList>
            <person name="Barrero R.A."/>
            <person name="Guerrero F.D."/>
            <person name="Moolhuijzen P."/>
            <person name="Goolsby J.A."/>
            <person name="Tidwell J."/>
            <person name="Bellgard S.E."/>
            <person name="Bellgard M.I."/>
        </authorList>
    </citation>
    <scope>NUCLEOTIDE SEQUENCE</scope>
    <source>
        <tissue evidence="2">Shoot tissue taken approximately 20 cm above the soil surface</tissue>
    </source>
</reference>
<dbReference type="EMBL" id="GBRH01244977">
    <property type="protein sequence ID" value="JAD52918.1"/>
    <property type="molecule type" value="Transcribed_RNA"/>
</dbReference>
<accession>A0A0A9ASQ4</accession>
<name>A0A0A9ASQ4_ARUDO</name>
<reference evidence="2" key="1">
    <citation type="submission" date="2014-09" db="EMBL/GenBank/DDBJ databases">
        <authorList>
            <person name="Magalhaes I.L.F."/>
            <person name="Oliveira U."/>
            <person name="Santos F.R."/>
            <person name="Vidigal T.H.D.A."/>
            <person name="Brescovit A.D."/>
            <person name="Santos A.J."/>
        </authorList>
    </citation>
    <scope>NUCLEOTIDE SEQUENCE</scope>
    <source>
        <tissue evidence="2">Shoot tissue taken approximately 20 cm above the soil surface</tissue>
    </source>
</reference>
<dbReference type="AlphaFoldDB" id="A0A0A9ASQ4"/>
<feature type="region of interest" description="Disordered" evidence="1">
    <location>
        <begin position="1"/>
        <end position="22"/>
    </location>
</feature>
<evidence type="ECO:0000313" key="2">
    <source>
        <dbReference type="EMBL" id="JAD52918.1"/>
    </source>
</evidence>
<evidence type="ECO:0000256" key="1">
    <source>
        <dbReference type="SAM" id="MobiDB-lite"/>
    </source>
</evidence>
<organism evidence="2">
    <name type="scientific">Arundo donax</name>
    <name type="common">Giant reed</name>
    <name type="synonym">Donax arundinaceus</name>
    <dbReference type="NCBI Taxonomy" id="35708"/>
    <lineage>
        <taxon>Eukaryota</taxon>
        <taxon>Viridiplantae</taxon>
        <taxon>Streptophyta</taxon>
        <taxon>Embryophyta</taxon>
        <taxon>Tracheophyta</taxon>
        <taxon>Spermatophyta</taxon>
        <taxon>Magnoliopsida</taxon>
        <taxon>Liliopsida</taxon>
        <taxon>Poales</taxon>
        <taxon>Poaceae</taxon>
        <taxon>PACMAD clade</taxon>
        <taxon>Arundinoideae</taxon>
        <taxon>Arundineae</taxon>
        <taxon>Arundo</taxon>
    </lineage>
</organism>
<sequence length="56" mass="6243">MSVMGPRFSGNQNEVQGNLHDHTSVRTSARLNPAHREPNGRIPAKTIRIRKPAKRG</sequence>